<proteinExistence type="predicted"/>
<dbReference type="InterPro" id="IPR014710">
    <property type="entry name" value="RmlC-like_jellyroll"/>
</dbReference>
<evidence type="ECO:0000313" key="6">
    <source>
        <dbReference type="Proteomes" id="UP000231070"/>
    </source>
</evidence>
<dbReference type="AlphaFoldDB" id="A0A2G9WWV9"/>
<protein>
    <recommendedName>
        <fullName evidence="4">HTH crp-type domain-containing protein</fullName>
    </recommendedName>
</protein>
<dbReference type="InterPro" id="IPR000595">
    <property type="entry name" value="cNMP-bd_dom"/>
</dbReference>
<keyword evidence="1" id="KW-0805">Transcription regulation</keyword>
<dbReference type="SUPFAM" id="SSF51206">
    <property type="entry name" value="cAMP-binding domain-like"/>
    <property type="match status" value="1"/>
</dbReference>
<feature type="domain" description="HTH crp-type" evidence="4">
    <location>
        <begin position="520"/>
        <end position="594"/>
    </location>
</feature>
<sequence length="604" mass="65874">MASPVKPRSMSLKLQRWMHLEGAEMVLPQRLEADTCAIPTGGPAACGTCRSMSGRHERSARPGPLPDQGRLLAVRSKFMADGILPEGVPLPILRSWERSSLHGLANGASRRRETRLTETALKELRERNEELLVSAWGEIVTLCRETQPLGGVVVLTDPNGVVLVRLGDNTFSDEAERLGLCAGGDWSEQAMGTNAIGTALSERFALSVIGAEHFCNGNTDISCSAVPIIDPCGALAGIIDLSTSVTVAHDYSLPLLKRAANEIERRLFERRYGRFEQMHLHSNPRLLGGPNEGLLAFDNDRLVGANRMAVELIGLSWSAIGVMHFRQLFSVQHASVTRQASADECVVQSAHGSTFFARLQMPRKVQGGTEPGRAIERQPARPVLAEPAGGDALPHVVLETLQIEGGPKLRKMKVGHLVYGANLMDDTGEAILVVASGRYRCFASHEGKELTLFTLGPGDAVPLQPEMVVEVRKEGEAAVIPRAAFRRLTRDHPEFGMCILPAVEKMLNRSLTMVGEMAFRSVRYRLIRYLCEMAEHDGRQTSTGVVIDAAPHGDDLAMAIGAARQSVSTVLAELIRTGDVQRPSPRTFVIPDIENLKEELRVLR</sequence>
<dbReference type="Pfam" id="PF13545">
    <property type="entry name" value="HTH_Crp_2"/>
    <property type="match status" value="1"/>
</dbReference>
<dbReference type="InterPro" id="IPR036388">
    <property type="entry name" value="WH-like_DNA-bd_sf"/>
</dbReference>
<evidence type="ECO:0000256" key="3">
    <source>
        <dbReference type="ARBA" id="ARBA00023163"/>
    </source>
</evidence>
<dbReference type="InterPro" id="IPR012318">
    <property type="entry name" value="HTH_CRP"/>
</dbReference>
<dbReference type="CDD" id="cd00038">
    <property type="entry name" value="CAP_ED"/>
    <property type="match status" value="1"/>
</dbReference>
<dbReference type="PROSITE" id="PS51063">
    <property type="entry name" value="HTH_CRP_2"/>
    <property type="match status" value="1"/>
</dbReference>
<keyword evidence="2" id="KW-0238">DNA-binding</keyword>
<dbReference type="SUPFAM" id="SSF46785">
    <property type="entry name" value="Winged helix' DNA-binding domain"/>
    <property type="match status" value="1"/>
</dbReference>
<organism evidence="5 6">
    <name type="scientific">Pleomorphomonas carboxyditropha</name>
    <dbReference type="NCBI Taxonomy" id="2023338"/>
    <lineage>
        <taxon>Bacteria</taxon>
        <taxon>Pseudomonadati</taxon>
        <taxon>Pseudomonadota</taxon>
        <taxon>Alphaproteobacteria</taxon>
        <taxon>Hyphomicrobiales</taxon>
        <taxon>Pleomorphomonadaceae</taxon>
        <taxon>Pleomorphomonas</taxon>
    </lineage>
</organism>
<evidence type="ECO:0000256" key="1">
    <source>
        <dbReference type="ARBA" id="ARBA00023015"/>
    </source>
</evidence>
<dbReference type="GO" id="GO:0003677">
    <property type="term" value="F:DNA binding"/>
    <property type="evidence" value="ECO:0007669"/>
    <property type="project" value="UniProtKB-KW"/>
</dbReference>
<dbReference type="InterPro" id="IPR018490">
    <property type="entry name" value="cNMP-bd_dom_sf"/>
</dbReference>
<accession>A0A2G9WWV9</accession>
<keyword evidence="6" id="KW-1185">Reference proteome</keyword>
<dbReference type="Gene3D" id="3.30.450.40">
    <property type="match status" value="1"/>
</dbReference>
<keyword evidence="3" id="KW-0804">Transcription</keyword>
<dbReference type="Gene3D" id="2.60.120.10">
    <property type="entry name" value="Jelly Rolls"/>
    <property type="match status" value="1"/>
</dbReference>
<dbReference type="InterPro" id="IPR029016">
    <property type="entry name" value="GAF-like_dom_sf"/>
</dbReference>
<comment type="caution">
    <text evidence="5">The sequence shown here is derived from an EMBL/GenBank/DDBJ whole genome shotgun (WGS) entry which is preliminary data.</text>
</comment>
<evidence type="ECO:0000313" key="5">
    <source>
        <dbReference type="EMBL" id="PIO99169.1"/>
    </source>
</evidence>
<evidence type="ECO:0000256" key="2">
    <source>
        <dbReference type="ARBA" id="ARBA00023125"/>
    </source>
</evidence>
<reference evidence="5 6" key="1">
    <citation type="submission" date="2017-08" db="EMBL/GenBank/DDBJ databases">
        <title>Pleomorphomonas carboxidotrophicus sp. nov., a new mesophilic hydrogenogenic carboxidotroph.</title>
        <authorList>
            <person name="Esquivel-Elizondo S."/>
            <person name="Krajmalnik-Brown R."/>
            <person name="Maldonado J."/>
        </authorList>
    </citation>
    <scope>NUCLEOTIDE SEQUENCE [LARGE SCALE GENOMIC DNA]</scope>
    <source>
        <strain evidence="5 6">SVCO-16</strain>
    </source>
</reference>
<dbReference type="InterPro" id="IPR003018">
    <property type="entry name" value="GAF"/>
</dbReference>
<dbReference type="InterPro" id="IPR036390">
    <property type="entry name" value="WH_DNA-bd_sf"/>
</dbReference>
<dbReference type="GO" id="GO:0006355">
    <property type="term" value="P:regulation of DNA-templated transcription"/>
    <property type="evidence" value="ECO:0007669"/>
    <property type="project" value="InterPro"/>
</dbReference>
<dbReference type="Proteomes" id="UP000231070">
    <property type="component" value="Unassembled WGS sequence"/>
</dbReference>
<dbReference type="Gene3D" id="1.10.10.10">
    <property type="entry name" value="Winged helix-like DNA-binding domain superfamily/Winged helix DNA-binding domain"/>
    <property type="match status" value="1"/>
</dbReference>
<name>A0A2G9WWV9_9HYPH</name>
<gene>
    <name evidence="5" type="ORF">CJ014_11910</name>
</gene>
<dbReference type="EMBL" id="NQVN01000006">
    <property type="protein sequence ID" value="PIO99169.1"/>
    <property type="molecule type" value="Genomic_DNA"/>
</dbReference>
<dbReference type="Pfam" id="PF01590">
    <property type="entry name" value="GAF"/>
    <property type="match status" value="1"/>
</dbReference>
<dbReference type="OrthoDB" id="7263823at2"/>
<evidence type="ECO:0000259" key="4">
    <source>
        <dbReference type="PROSITE" id="PS51063"/>
    </source>
</evidence>